<comment type="caution">
    <text evidence="2">The sequence shown here is derived from an EMBL/GenBank/DDBJ whole genome shotgun (WGS) entry which is preliminary data.</text>
</comment>
<reference evidence="3" key="1">
    <citation type="journal article" date="2019" name="Int. J. Syst. Evol. Microbiol.">
        <title>The Global Catalogue of Microorganisms (GCM) 10K type strain sequencing project: providing services to taxonomists for standard genome sequencing and annotation.</title>
        <authorList>
            <consortium name="The Broad Institute Genomics Platform"/>
            <consortium name="The Broad Institute Genome Sequencing Center for Infectious Disease"/>
            <person name="Wu L."/>
            <person name="Ma J."/>
        </authorList>
    </citation>
    <scope>NUCLEOTIDE SEQUENCE [LARGE SCALE GENOMIC DNA]</scope>
    <source>
        <strain evidence="3">CGMCC-1.15741</strain>
    </source>
</reference>
<evidence type="ECO:0000313" key="2">
    <source>
        <dbReference type="EMBL" id="MFC6196603.1"/>
    </source>
</evidence>
<organism evidence="2 3">
    <name type="scientific">Ponticaulis profundi</name>
    <dbReference type="NCBI Taxonomy" id="2665222"/>
    <lineage>
        <taxon>Bacteria</taxon>
        <taxon>Pseudomonadati</taxon>
        <taxon>Pseudomonadota</taxon>
        <taxon>Alphaproteobacteria</taxon>
        <taxon>Hyphomonadales</taxon>
        <taxon>Hyphomonadaceae</taxon>
        <taxon>Ponticaulis</taxon>
    </lineage>
</organism>
<evidence type="ECO:0000256" key="1">
    <source>
        <dbReference type="SAM" id="SignalP"/>
    </source>
</evidence>
<dbReference type="EMBL" id="JBHSSW010000001">
    <property type="protein sequence ID" value="MFC6196603.1"/>
    <property type="molecule type" value="Genomic_DNA"/>
</dbReference>
<keyword evidence="3" id="KW-1185">Reference proteome</keyword>
<name>A0ABW1S514_9PROT</name>
<evidence type="ECO:0008006" key="4">
    <source>
        <dbReference type="Google" id="ProtNLM"/>
    </source>
</evidence>
<accession>A0ABW1S514</accession>
<proteinExistence type="predicted"/>
<keyword evidence="1" id="KW-0732">Signal</keyword>
<dbReference type="Proteomes" id="UP001596303">
    <property type="component" value="Unassembled WGS sequence"/>
</dbReference>
<protein>
    <recommendedName>
        <fullName evidence="4">Lysozyme inhibitor LprI N-terminal domain-containing protein</fullName>
    </recommendedName>
</protein>
<feature type="chain" id="PRO_5047107854" description="Lysozyme inhibitor LprI N-terminal domain-containing protein" evidence="1">
    <location>
        <begin position="25"/>
        <end position="216"/>
    </location>
</feature>
<sequence>MHNFLAKTCALTGIILMLGLPAPAFPDAYKDGIQCVSAIQTVTNAWPADNPGKIKADETAALWRAYSQTLSEASDETIAADVDTGKADLTAAIISFKGDQAAMTGYMNAIMQRCSMAPPVVEAPSTCIAVAGAEQKSADFALNLHQYNLSLQSGAEALATRAEMAKDEKKMADAQRILDRYAGAQDAPTEKLLELMQIEAEGRMAIFNRCLSQIEE</sequence>
<evidence type="ECO:0000313" key="3">
    <source>
        <dbReference type="Proteomes" id="UP001596303"/>
    </source>
</evidence>
<gene>
    <name evidence="2" type="ORF">ACFQDM_00860</name>
</gene>
<dbReference type="RefSeq" id="WP_377374220.1">
    <property type="nucleotide sequence ID" value="NZ_JBHSSW010000001.1"/>
</dbReference>
<feature type="signal peptide" evidence="1">
    <location>
        <begin position="1"/>
        <end position="24"/>
    </location>
</feature>